<protein>
    <recommendedName>
        <fullName evidence="4">7TM GPCR serpentine receptor class x (Srx) domain-containing protein</fullName>
    </recommendedName>
</protein>
<keyword evidence="1" id="KW-0472">Membrane</keyword>
<evidence type="ECO:0008006" key="4">
    <source>
        <dbReference type="Google" id="ProtNLM"/>
    </source>
</evidence>
<feature type="non-terminal residue" evidence="2">
    <location>
        <position position="1"/>
    </location>
</feature>
<reference evidence="2" key="1">
    <citation type="submission" date="2023-10" db="EMBL/GenBank/DDBJ databases">
        <title>Genome assembly of Pristionchus species.</title>
        <authorList>
            <person name="Yoshida K."/>
            <person name="Sommer R.J."/>
        </authorList>
    </citation>
    <scope>NUCLEOTIDE SEQUENCE</scope>
    <source>
        <strain evidence="2">RS0144</strain>
    </source>
</reference>
<name>A0AAV5U4W1_9BILA</name>
<feature type="non-terminal residue" evidence="2">
    <location>
        <position position="189"/>
    </location>
</feature>
<evidence type="ECO:0000313" key="2">
    <source>
        <dbReference type="EMBL" id="GMT01547.1"/>
    </source>
</evidence>
<feature type="transmembrane region" description="Helical" evidence="1">
    <location>
        <begin position="86"/>
        <end position="108"/>
    </location>
</feature>
<feature type="transmembrane region" description="Helical" evidence="1">
    <location>
        <begin position="6"/>
        <end position="31"/>
    </location>
</feature>
<evidence type="ECO:0000313" key="3">
    <source>
        <dbReference type="Proteomes" id="UP001432027"/>
    </source>
</evidence>
<dbReference type="PANTHER" id="PTHR46178">
    <property type="entry name" value="SEVEN TM RECEPTOR"/>
    <property type="match status" value="1"/>
</dbReference>
<gene>
    <name evidence="2" type="ORF">PENTCL1PPCAC_23721</name>
</gene>
<dbReference type="AlphaFoldDB" id="A0AAV5U4W1"/>
<dbReference type="PANTHER" id="PTHR46178:SF9">
    <property type="entry name" value="SEVEN TM RECEPTOR"/>
    <property type="match status" value="1"/>
</dbReference>
<dbReference type="Pfam" id="PF10326">
    <property type="entry name" value="7TM_GPCR_Str"/>
    <property type="match status" value="1"/>
</dbReference>
<keyword evidence="1" id="KW-1133">Transmembrane helix</keyword>
<keyword evidence="1" id="KW-0812">Transmembrane</keyword>
<dbReference type="InterPro" id="IPR019428">
    <property type="entry name" value="7TM_GPCR_serpentine_rcpt_Str"/>
</dbReference>
<dbReference type="Proteomes" id="UP001432027">
    <property type="component" value="Unassembled WGS sequence"/>
</dbReference>
<evidence type="ECO:0000256" key="1">
    <source>
        <dbReference type="SAM" id="Phobius"/>
    </source>
</evidence>
<accession>A0AAV5U4W1</accession>
<organism evidence="2 3">
    <name type="scientific">Pristionchus entomophagus</name>
    <dbReference type="NCBI Taxonomy" id="358040"/>
    <lineage>
        <taxon>Eukaryota</taxon>
        <taxon>Metazoa</taxon>
        <taxon>Ecdysozoa</taxon>
        <taxon>Nematoda</taxon>
        <taxon>Chromadorea</taxon>
        <taxon>Rhabditida</taxon>
        <taxon>Rhabditina</taxon>
        <taxon>Diplogasteromorpha</taxon>
        <taxon>Diplogasteroidea</taxon>
        <taxon>Neodiplogasteridae</taxon>
        <taxon>Pristionchus</taxon>
    </lineage>
</organism>
<sequence length="189" mass="22197">FSMTFSVLFKWFCIISCIVSWLFNGLLCFIVHRQRAGVGFYRFFTYSSVLIGVLYSFSFAVAQPFWYAGPGMLGFFSTAPWNDEEMIIRVAFQFWFATFWLILVCMSCSFAYRYGMLSSTRIVSWFERPRRFLILSCFLLVRFTYSEQSSPFLQALSVIWLYNSNFFLFGDSKQVDLMTSYVLTVNINV</sequence>
<comment type="caution">
    <text evidence="2">The sequence shown here is derived from an EMBL/GenBank/DDBJ whole genome shotgun (WGS) entry which is preliminary data.</text>
</comment>
<proteinExistence type="predicted"/>
<dbReference type="EMBL" id="BTSX01000005">
    <property type="protein sequence ID" value="GMT01547.1"/>
    <property type="molecule type" value="Genomic_DNA"/>
</dbReference>
<feature type="transmembrane region" description="Helical" evidence="1">
    <location>
        <begin position="43"/>
        <end position="66"/>
    </location>
</feature>
<keyword evidence="3" id="KW-1185">Reference proteome</keyword>